<evidence type="ECO:0000313" key="3">
    <source>
        <dbReference type="Proteomes" id="UP000256864"/>
    </source>
</evidence>
<proteinExistence type="predicted"/>
<dbReference type="GO" id="GO:0016645">
    <property type="term" value="F:oxidoreductase activity, acting on the CH-NH group of donors"/>
    <property type="evidence" value="ECO:0007669"/>
    <property type="project" value="InterPro"/>
</dbReference>
<dbReference type="Proteomes" id="UP000256864">
    <property type="component" value="Unassembled WGS sequence"/>
</dbReference>
<reference evidence="2 3" key="1">
    <citation type="submission" date="2018-07" db="EMBL/GenBank/DDBJ databases">
        <title>Genomic Encyclopedia of Type Strains, Phase IV (KMG-IV): sequencing the most valuable type-strain genomes for metagenomic binning, comparative biology and taxonomic classification.</title>
        <authorList>
            <person name="Goeker M."/>
        </authorList>
    </citation>
    <scope>NUCLEOTIDE SEQUENCE [LARGE SCALE GENOMIC DNA]</scope>
    <source>
        <strain evidence="2 3">DSM 7466</strain>
    </source>
</reference>
<dbReference type="GO" id="GO:0008168">
    <property type="term" value="F:methyltransferase activity"/>
    <property type="evidence" value="ECO:0007669"/>
    <property type="project" value="UniProtKB-KW"/>
</dbReference>
<keyword evidence="2" id="KW-0489">Methyltransferase</keyword>
<name>A0A371NAY1_9EURY</name>
<dbReference type="RefSeq" id="WP_115892804.1">
    <property type="nucleotide sequence ID" value="NZ_QREL01000003.1"/>
</dbReference>
<dbReference type="Pfam" id="PF05430">
    <property type="entry name" value="Methyltransf_30"/>
    <property type="match status" value="1"/>
</dbReference>
<feature type="domain" description="MnmC-like methyltransferase" evidence="1">
    <location>
        <begin position="132"/>
        <end position="255"/>
    </location>
</feature>
<keyword evidence="3" id="KW-1185">Reference proteome</keyword>
<sequence>MALTPRGDVLRTVMDYLERESRDSVDRRRDLWRSISDKFIRTADGSYTLKSEAGEAMHTRVGAITEAIEKFVKPTVSGIKDDLRVLDLCSGLGYNTAALLEFTDASSVTVDMVEISAGTMATALIVPSPNPAHKIVKGAYEDFLLSEGLLSLRTSPPAPSGIELRVHCGDARAVVPLLEREYYDAIFLDAFSPGVAPELYTVEFISLLAGVLKKRGVLATYTSAAPMRAALIEAGFHVGQGPVFGRKSGGTLASLDPRMVRKPLDWRDERMIALSDAGIPYRDPELSADALEIMGRRRVERMSARGVTRISSAVKTPLYLGSEQVEGRTGRRVRRNLSRIGIDDPSGPEALYIICPQMDECICGCGEDRPASSRDRVISMRRRLMDLVNLRHLADKAG</sequence>
<dbReference type="InterPro" id="IPR008471">
    <property type="entry name" value="MnmC-like_methylTransf"/>
</dbReference>
<dbReference type="PANTHER" id="PTHR39963">
    <property type="entry name" value="SLL0983 PROTEIN"/>
    <property type="match status" value="1"/>
</dbReference>
<comment type="caution">
    <text evidence="2">The sequence shown here is derived from an EMBL/GenBank/DDBJ whole genome shotgun (WGS) entry which is preliminary data.</text>
</comment>
<evidence type="ECO:0000313" key="2">
    <source>
        <dbReference type="EMBL" id="REE25324.1"/>
    </source>
</evidence>
<keyword evidence="2" id="KW-0808">Transferase</keyword>
<dbReference type="EMBL" id="QREL01000003">
    <property type="protein sequence ID" value="REE25324.1"/>
    <property type="molecule type" value="Genomic_DNA"/>
</dbReference>
<gene>
    <name evidence="2" type="ORF">C7452_1675</name>
</gene>
<dbReference type="GO" id="GO:0032259">
    <property type="term" value="P:methylation"/>
    <property type="evidence" value="ECO:0007669"/>
    <property type="project" value="UniProtKB-KW"/>
</dbReference>
<organism evidence="2 3">
    <name type="scientific">Methanothermobacter defluvii</name>
    <dbReference type="NCBI Taxonomy" id="49339"/>
    <lineage>
        <taxon>Archaea</taxon>
        <taxon>Methanobacteriati</taxon>
        <taxon>Methanobacteriota</taxon>
        <taxon>Methanomada group</taxon>
        <taxon>Methanobacteria</taxon>
        <taxon>Methanobacteriales</taxon>
        <taxon>Methanobacteriaceae</taxon>
        <taxon>Methanothermobacter</taxon>
    </lineage>
</organism>
<dbReference type="Gene3D" id="3.40.50.150">
    <property type="entry name" value="Vaccinia Virus protein VP39"/>
    <property type="match status" value="1"/>
</dbReference>
<dbReference type="SUPFAM" id="SSF53335">
    <property type="entry name" value="S-adenosyl-L-methionine-dependent methyltransferases"/>
    <property type="match status" value="1"/>
</dbReference>
<evidence type="ECO:0000259" key="1">
    <source>
        <dbReference type="Pfam" id="PF05430"/>
    </source>
</evidence>
<dbReference type="AlphaFoldDB" id="A0A371NAY1"/>
<dbReference type="CDD" id="cd02440">
    <property type="entry name" value="AdoMet_MTases"/>
    <property type="match status" value="1"/>
</dbReference>
<dbReference type="PANTHER" id="PTHR39963:SF1">
    <property type="entry name" value="MNMC-LIKE METHYLTRANSFERASE DOMAIN-CONTAINING PROTEIN"/>
    <property type="match status" value="1"/>
</dbReference>
<protein>
    <submittedName>
        <fullName evidence="2">tRNA U34 5-methylaminomethyl-2-thiouridine-forming methyltransferase MnmC</fullName>
    </submittedName>
</protein>
<accession>A0A371NAY1</accession>
<dbReference type="InterPro" id="IPR029063">
    <property type="entry name" value="SAM-dependent_MTases_sf"/>
</dbReference>